<evidence type="ECO:0000256" key="2">
    <source>
        <dbReference type="ARBA" id="ARBA00022614"/>
    </source>
</evidence>
<keyword evidence="3" id="KW-0732">Signal</keyword>
<evidence type="ECO:0000256" key="3">
    <source>
        <dbReference type="ARBA" id="ARBA00022729"/>
    </source>
</evidence>
<accession>A0A5C7I6P7</accession>
<keyword evidence="9" id="KW-1185">Reference proteome</keyword>
<dbReference type="InterPro" id="IPR001611">
    <property type="entry name" value="Leu-rich_rpt"/>
</dbReference>
<comment type="subcellular location">
    <subcellularLocation>
        <location evidence="1">Membrane</location>
        <topology evidence="1">Single-pass type I membrane protein</topology>
    </subcellularLocation>
</comment>
<proteinExistence type="predicted"/>
<keyword evidence="7" id="KW-0675">Receptor</keyword>
<sequence length="246" mass="26882">MIGNLTLLKGLYLDSNNLISVGMLALFDGTLFIFSSSSLHENGNIPNLEILVLQFNLAGRVPATIFNISTFSLANNKLSANNHNNLYVSSGYIWNLQKIQQNKLEGSIPDDLCHLDNLVDLYLDNNNLSGAIPQCFGKLTNLRTLSLGSNGLTSVIPPSIWNLKHILHINLSSNFLTGTLPLALGNLKVVIDVDLSRNHFTGDIPTTLGGLQNLQLLFSGYSSLQGSIYSRIILGLNKLRVFGFVQ</sequence>
<dbReference type="InterPro" id="IPR051716">
    <property type="entry name" value="Plant_RL_S/T_kinase"/>
</dbReference>
<dbReference type="EMBL" id="VAHF01000004">
    <property type="protein sequence ID" value="TXG64804.1"/>
    <property type="molecule type" value="Genomic_DNA"/>
</dbReference>
<dbReference type="GO" id="GO:0005524">
    <property type="term" value="F:ATP binding"/>
    <property type="evidence" value="ECO:0007669"/>
    <property type="project" value="UniProtKB-KW"/>
</dbReference>
<evidence type="ECO:0000256" key="7">
    <source>
        <dbReference type="ARBA" id="ARBA00023170"/>
    </source>
</evidence>
<dbReference type="OrthoDB" id="676979at2759"/>
<gene>
    <name evidence="8" type="ORF">EZV62_011798</name>
</gene>
<protein>
    <recommendedName>
        <fullName evidence="10">Leucine-rich repeat-containing N-terminal plant-type domain-containing protein</fullName>
    </recommendedName>
</protein>
<dbReference type="InterPro" id="IPR003591">
    <property type="entry name" value="Leu-rich_rpt_typical-subtyp"/>
</dbReference>
<dbReference type="SMART" id="SM00369">
    <property type="entry name" value="LRR_TYP"/>
    <property type="match status" value="4"/>
</dbReference>
<organism evidence="8 9">
    <name type="scientific">Acer yangbiense</name>
    <dbReference type="NCBI Taxonomy" id="1000413"/>
    <lineage>
        <taxon>Eukaryota</taxon>
        <taxon>Viridiplantae</taxon>
        <taxon>Streptophyta</taxon>
        <taxon>Embryophyta</taxon>
        <taxon>Tracheophyta</taxon>
        <taxon>Spermatophyta</taxon>
        <taxon>Magnoliopsida</taxon>
        <taxon>eudicotyledons</taxon>
        <taxon>Gunneridae</taxon>
        <taxon>Pentapetalae</taxon>
        <taxon>rosids</taxon>
        <taxon>malvids</taxon>
        <taxon>Sapindales</taxon>
        <taxon>Sapindaceae</taxon>
        <taxon>Hippocastanoideae</taxon>
        <taxon>Acereae</taxon>
        <taxon>Acer</taxon>
    </lineage>
</organism>
<dbReference type="Pfam" id="PF00560">
    <property type="entry name" value="LRR_1"/>
    <property type="match status" value="1"/>
</dbReference>
<dbReference type="SUPFAM" id="SSF52058">
    <property type="entry name" value="L domain-like"/>
    <property type="match status" value="1"/>
</dbReference>
<dbReference type="Gene3D" id="3.80.10.10">
    <property type="entry name" value="Ribonuclease Inhibitor"/>
    <property type="match status" value="1"/>
</dbReference>
<evidence type="ECO:0008006" key="10">
    <source>
        <dbReference type="Google" id="ProtNLM"/>
    </source>
</evidence>
<dbReference type="InterPro" id="IPR032675">
    <property type="entry name" value="LRR_dom_sf"/>
</dbReference>
<evidence type="ECO:0000256" key="5">
    <source>
        <dbReference type="ARBA" id="ARBA00022741"/>
    </source>
</evidence>
<dbReference type="Pfam" id="PF13855">
    <property type="entry name" value="LRR_8"/>
    <property type="match status" value="1"/>
</dbReference>
<name>A0A5C7I6P7_9ROSI</name>
<evidence type="ECO:0000313" key="8">
    <source>
        <dbReference type="EMBL" id="TXG64804.1"/>
    </source>
</evidence>
<keyword evidence="6" id="KW-0067">ATP-binding</keyword>
<keyword evidence="5" id="KW-0547">Nucleotide-binding</keyword>
<evidence type="ECO:0000256" key="6">
    <source>
        <dbReference type="ARBA" id="ARBA00022840"/>
    </source>
</evidence>
<dbReference type="AlphaFoldDB" id="A0A5C7I6P7"/>
<dbReference type="PANTHER" id="PTHR48053:SF47">
    <property type="entry name" value="RECEPTOR KINASE-LIKE PROTEIN XA21"/>
    <property type="match status" value="1"/>
</dbReference>
<evidence type="ECO:0000256" key="1">
    <source>
        <dbReference type="ARBA" id="ARBA00004479"/>
    </source>
</evidence>
<evidence type="ECO:0000313" key="9">
    <source>
        <dbReference type="Proteomes" id="UP000323000"/>
    </source>
</evidence>
<dbReference type="PANTHER" id="PTHR48053">
    <property type="entry name" value="LEUCINE RICH REPEAT FAMILY PROTEIN, EXPRESSED"/>
    <property type="match status" value="1"/>
</dbReference>
<keyword evidence="4" id="KW-0677">Repeat</keyword>
<dbReference type="FunFam" id="3.80.10.10:FF:000383">
    <property type="entry name" value="Leucine-rich repeat receptor protein kinase EMS1"/>
    <property type="match status" value="1"/>
</dbReference>
<reference evidence="9" key="1">
    <citation type="journal article" date="2019" name="Gigascience">
        <title>De novo genome assembly of the endangered Acer yangbiense, a plant species with extremely small populations endemic to Yunnan Province, China.</title>
        <authorList>
            <person name="Yang J."/>
            <person name="Wariss H.M."/>
            <person name="Tao L."/>
            <person name="Zhang R."/>
            <person name="Yun Q."/>
            <person name="Hollingsworth P."/>
            <person name="Dao Z."/>
            <person name="Luo G."/>
            <person name="Guo H."/>
            <person name="Ma Y."/>
            <person name="Sun W."/>
        </authorList>
    </citation>
    <scope>NUCLEOTIDE SEQUENCE [LARGE SCALE GENOMIC DNA]</scope>
    <source>
        <strain evidence="9">cv. Malutang</strain>
    </source>
</reference>
<evidence type="ECO:0000256" key="4">
    <source>
        <dbReference type="ARBA" id="ARBA00022737"/>
    </source>
</evidence>
<comment type="caution">
    <text evidence="8">The sequence shown here is derived from an EMBL/GenBank/DDBJ whole genome shotgun (WGS) entry which is preliminary data.</text>
</comment>
<dbReference type="GO" id="GO:0016020">
    <property type="term" value="C:membrane"/>
    <property type="evidence" value="ECO:0007669"/>
    <property type="project" value="UniProtKB-SubCell"/>
</dbReference>
<keyword evidence="2" id="KW-0433">Leucine-rich repeat</keyword>
<dbReference type="Proteomes" id="UP000323000">
    <property type="component" value="Chromosome 4"/>
</dbReference>